<evidence type="ECO:0000256" key="13">
    <source>
        <dbReference type="ARBA" id="ARBA00022842"/>
    </source>
</evidence>
<dbReference type="EMBL" id="JAUSUG010000017">
    <property type="protein sequence ID" value="MDQ0256443.1"/>
    <property type="molecule type" value="Genomic_DNA"/>
</dbReference>
<gene>
    <name evidence="14" type="primary">rnhC</name>
    <name evidence="18" type="ORF">J2S74_003863</name>
</gene>
<comment type="similarity">
    <text evidence="5 14">Belongs to the RNase HII family. RnhC subfamily.</text>
</comment>
<feature type="region of interest" description="Disordered" evidence="16">
    <location>
        <begin position="58"/>
        <end position="91"/>
    </location>
</feature>
<dbReference type="PIRSF" id="PIRSF037748">
    <property type="entry name" value="RnhC"/>
    <property type="match status" value="1"/>
</dbReference>
<comment type="function">
    <text evidence="3 14">Endonuclease that specifically degrades the RNA of RNA-DNA hybrids.</text>
</comment>
<dbReference type="HAMAP" id="MF_00053">
    <property type="entry name" value="RNase_HIII"/>
    <property type="match status" value="1"/>
</dbReference>
<dbReference type="InterPro" id="IPR036397">
    <property type="entry name" value="RNaseH_sf"/>
</dbReference>
<evidence type="ECO:0000256" key="14">
    <source>
        <dbReference type="HAMAP-Rule" id="MF_00053"/>
    </source>
</evidence>
<evidence type="ECO:0000256" key="5">
    <source>
        <dbReference type="ARBA" id="ARBA00008378"/>
    </source>
</evidence>
<dbReference type="EC" id="3.1.26.4" evidence="6 14"/>
<evidence type="ECO:0000256" key="4">
    <source>
        <dbReference type="ARBA" id="ARBA00004496"/>
    </source>
</evidence>
<sequence length="317" mass="35494">MSYEVIQVTNKTLTEMNSHYSADLKSNPPKGAVFAAKTKGCMITAYKSGKVLFQGKDASNEASRWNGKKTSKNDTSAKKKNSTSSVDNHNYKPPHNVTDLVLLGSDETGTGDYFGPMTVVCVHLSKEQMKTIEGWGIRDSKSITDTTIRELAPRLVKHCTYSLLVLKNEKYNELQEQGMNQGQMKALLHHQAITNVMKKCSEDEVDFDGVFIDQFVQPERYFEYLKGKKKAWISEKPIYFATKAENIHPSVAAASVLARFSFLNEMDKLEAEIGLPLPKGAGPKVDQAAREILRQKGQDTLYRCTKWHFANTKKAGV</sequence>
<comment type="caution">
    <text evidence="18">The sequence shown here is derived from an EMBL/GenBank/DDBJ whole genome shotgun (WGS) entry which is preliminary data.</text>
</comment>
<keyword evidence="19" id="KW-1185">Reference proteome</keyword>
<keyword evidence="13 14" id="KW-0460">Magnesium</keyword>
<dbReference type="NCBIfam" id="TIGR00716">
    <property type="entry name" value="rnhC"/>
    <property type="match status" value="1"/>
</dbReference>
<evidence type="ECO:0000313" key="19">
    <source>
        <dbReference type="Proteomes" id="UP001230005"/>
    </source>
</evidence>
<evidence type="ECO:0000256" key="8">
    <source>
        <dbReference type="ARBA" id="ARBA00022490"/>
    </source>
</evidence>
<dbReference type="Proteomes" id="UP001230005">
    <property type="component" value="Unassembled WGS sequence"/>
</dbReference>
<dbReference type="InterPro" id="IPR024568">
    <property type="entry name" value="RNase_HIII_N"/>
</dbReference>
<keyword evidence="9 14" id="KW-0540">Nuclease</keyword>
<evidence type="ECO:0000256" key="10">
    <source>
        <dbReference type="ARBA" id="ARBA00022723"/>
    </source>
</evidence>
<evidence type="ECO:0000256" key="7">
    <source>
        <dbReference type="ARBA" id="ARBA00021407"/>
    </source>
</evidence>
<dbReference type="CDD" id="cd06590">
    <property type="entry name" value="RNase_HII_bacteria_HIII_like"/>
    <property type="match status" value="1"/>
</dbReference>
<evidence type="ECO:0000256" key="6">
    <source>
        <dbReference type="ARBA" id="ARBA00012180"/>
    </source>
</evidence>
<evidence type="ECO:0000256" key="3">
    <source>
        <dbReference type="ARBA" id="ARBA00004065"/>
    </source>
</evidence>
<evidence type="ECO:0000256" key="2">
    <source>
        <dbReference type="ARBA" id="ARBA00001946"/>
    </source>
</evidence>
<dbReference type="InterPro" id="IPR004641">
    <property type="entry name" value="RNase_HIII"/>
</dbReference>
<evidence type="ECO:0000259" key="17">
    <source>
        <dbReference type="PROSITE" id="PS51975"/>
    </source>
</evidence>
<dbReference type="GO" id="GO:0004523">
    <property type="term" value="F:RNA-DNA hybrid ribonuclease activity"/>
    <property type="evidence" value="ECO:0007669"/>
    <property type="project" value="UniProtKB-EC"/>
</dbReference>
<dbReference type="Pfam" id="PF01351">
    <property type="entry name" value="RNase_HII"/>
    <property type="match status" value="1"/>
</dbReference>
<dbReference type="Gene3D" id="3.30.420.10">
    <property type="entry name" value="Ribonuclease H-like superfamily/Ribonuclease H"/>
    <property type="match status" value="1"/>
</dbReference>
<reference evidence="18 19" key="1">
    <citation type="submission" date="2023-07" db="EMBL/GenBank/DDBJ databases">
        <title>Genomic Encyclopedia of Type Strains, Phase IV (KMG-IV): sequencing the most valuable type-strain genomes for metagenomic binning, comparative biology and taxonomic classification.</title>
        <authorList>
            <person name="Goeker M."/>
        </authorList>
    </citation>
    <scope>NUCLEOTIDE SEQUENCE [LARGE SCALE GENOMIC DNA]</scope>
    <source>
        <strain evidence="18 19">DSM 9768</strain>
    </source>
</reference>
<dbReference type="InterPro" id="IPR001352">
    <property type="entry name" value="RNase_HII/HIII"/>
</dbReference>
<dbReference type="CDD" id="cd14796">
    <property type="entry name" value="RNAse_HIII_N"/>
    <property type="match status" value="1"/>
</dbReference>
<comment type="subcellular location">
    <subcellularLocation>
        <location evidence="4 14">Cytoplasm</location>
    </subcellularLocation>
</comment>
<keyword evidence="11 14" id="KW-0255">Endonuclease</keyword>
<evidence type="ECO:0000256" key="15">
    <source>
        <dbReference type="PROSITE-ProRule" id="PRU01319"/>
    </source>
</evidence>
<feature type="binding site" evidence="14 15">
    <location>
        <position position="106"/>
    </location>
    <ligand>
        <name>a divalent metal cation</name>
        <dbReference type="ChEBI" id="CHEBI:60240"/>
    </ligand>
</feature>
<comment type="catalytic activity">
    <reaction evidence="1 14 15">
        <text>Endonucleolytic cleavage to 5'-phosphomonoester.</text>
        <dbReference type="EC" id="3.1.26.4"/>
    </reaction>
</comment>
<feature type="binding site" evidence="14 15">
    <location>
        <position position="213"/>
    </location>
    <ligand>
        <name>a divalent metal cation</name>
        <dbReference type="ChEBI" id="CHEBI:60240"/>
    </ligand>
</feature>
<evidence type="ECO:0000256" key="16">
    <source>
        <dbReference type="SAM" id="MobiDB-lite"/>
    </source>
</evidence>
<dbReference type="InterPro" id="IPR012295">
    <property type="entry name" value="TBP_dom_sf"/>
</dbReference>
<dbReference type="RefSeq" id="WP_307328577.1">
    <property type="nucleotide sequence ID" value="NZ_JAUSUG010000017.1"/>
</dbReference>
<evidence type="ECO:0000256" key="12">
    <source>
        <dbReference type="ARBA" id="ARBA00022801"/>
    </source>
</evidence>
<accession>A0ABT9ZYX3</accession>
<dbReference type="Pfam" id="PF11858">
    <property type="entry name" value="DUF3378"/>
    <property type="match status" value="1"/>
</dbReference>
<protein>
    <recommendedName>
        <fullName evidence="7 14">Ribonuclease HIII</fullName>
        <shortName evidence="14">RNase HIII</shortName>
        <ecNumber evidence="6 14">3.1.26.4</ecNumber>
    </recommendedName>
</protein>
<dbReference type="PANTHER" id="PTHR10954:SF23">
    <property type="entry name" value="RIBONUCLEASE"/>
    <property type="match status" value="1"/>
</dbReference>
<comment type="cofactor">
    <cofactor evidence="2">
        <name>Mg(2+)</name>
        <dbReference type="ChEBI" id="CHEBI:18420"/>
    </cofactor>
</comment>
<dbReference type="SUPFAM" id="SSF53098">
    <property type="entry name" value="Ribonuclease H-like"/>
    <property type="match status" value="1"/>
</dbReference>
<dbReference type="InterPro" id="IPR024567">
    <property type="entry name" value="RNase_HII/HIII_dom"/>
</dbReference>
<dbReference type="InterPro" id="IPR012337">
    <property type="entry name" value="RNaseH-like_sf"/>
</dbReference>
<feature type="domain" description="RNase H type-2" evidence="17">
    <location>
        <begin position="100"/>
        <end position="317"/>
    </location>
</feature>
<keyword evidence="12 14" id="KW-0378">Hydrolase</keyword>
<dbReference type="Gene3D" id="3.30.310.10">
    <property type="entry name" value="TATA-Binding Protein"/>
    <property type="match status" value="1"/>
</dbReference>
<evidence type="ECO:0000256" key="1">
    <source>
        <dbReference type="ARBA" id="ARBA00000077"/>
    </source>
</evidence>
<dbReference type="PANTHER" id="PTHR10954">
    <property type="entry name" value="RIBONUCLEASE H2 SUBUNIT A"/>
    <property type="match status" value="1"/>
</dbReference>
<organism evidence="18 19">
    <name type="scientific">Evansella vedderi</name>
    <dbReference type="NCBI Taxonomy" id="38282"/>
    <lineage>
        <taxon>Bacteria</taxon>
        <taxon>Bacillati</taxon>
        <taxon>Bacillota</taxon>
        <taxon>Bacilli</taxon>
        <taxon>Bacillales</taxon>
        <taxon>Bacillaceae</taxon>
        <taxon>Evansella</taxon>
    </lineage>
</organism>
<keyword evidence="8 14" id="KW-0963">Cytoplasm</keyword>
<name>A0ABT9ZYX3_9BACI</name>
<keyword evidence="10 14" id="KW-0479">Metal-binding</keyword>
<dbReference type="PROSITE" id="PS51975">
    <property type="entry name" value="RNASE_H_2"/>
    <property type="match status" value="1"/>
</dbReference>
<evidence type="ECO:0000313" key="18">
    <source>
        <dbReference type="EMBL" id="MDQ0256443.1"/>
    </source>
</evidence>
<evidence type="ECO:0000256" key="9">
    <source>
        <dbReference type="ARBA" id="ARBA00022722"/>
    </source>
</evidence>
<comment type="cofactor">
    <cofactor evidence="14 15">
        <name>Mn(2+)</name>
        <dbReference type="ChEBI" id="CHEBI:29035"/>
    </cofactor>
    <cofactor evidence="14 15">
        <name>Mg(2+)</name>
        <dbReference type="ChEBI" id="CHEBI:18420"/>
    </cofactor>
    <text evidence="14 15">Manganese or magnesium. Binds 1 divalent metal ion per monomer in the absence of substrate. May bind a second metal ion after substrate binding.</text>
</comment>
<feature type="binding site" evidence="14 15">
    <location>
        <position position="107"/>
    </location>
    <ligand>
        <name>a divalent metal cation</name>
        <dbReference type="ChEBI" id="CHEBI:60240"/>
    </ligand>
</feature>
<proteinExistence type="inferred from homology"/>
<evidence type="ECO:0000256" key="11">
    <source>
        <dbReference type="ARBA" id="ARBA00022759"/>
    </source>
</evidence>